<protein>
    <submittedName>
        <fullName evidence="2">Uncharacterized protein</fullName>
    </submittedName>
</protein>
<gene>
    <name evidence="2" type="ORF">H4219_002792</name>
</gene>
<dbReference type="OrthoDB" id="10673290at2759"/>
<dbReference type="AlphaFoldDB" id="A0A9W8A1P7"/>
<reference evidence="2" key="1">
    <citation type="submission" date="2022-07" db="EMBL/GenBank/DDBJ databases">
        <title>Phylogenomic reconstructions and comparative analyses of Kickxellomycotina fungi.</title>
        <authorList>
            <person name="Reynolds N.K."/>
            <person name="Stajich J.E."/>
            <person name="Barry K."/>
            <person name="Grigoriev I.V."/>
            <person name="Crous P."/>
            <person name="Smith M.E."/>
        </authorList>
    </citation>
    <scope>NUCLEOTIDE SEQUENCE</scope>
    <source>
        <strain evidence="2">NBRC 100468</strain>
    </source>
</reference>
<evidence type="ECO:0000256" key="1">
    <source>
        <dbReference type="SAM" id="MobiDB-lite"/>
    </source>
</evidence>
<feature type="region of interest" description="Disordered" evidence="1">
    <location>
        <begin position="70"/>
        <end position="116"/>
    </location>
</feature>
<feature type="region of interest" description="Disordered" evidence="1">
    <location>
        <begin position="1"/>
        <end position="52"/>
    </location>
</feature>
<comment type="caution">
    <text evidence="2">The sequence shown here is derived from an EMBL/GenBank/DDBJ whole genome shotgun (WGS) entry which is preliminary data.</text>
</comment>
<name>A0A9W8A1P7_9FUNG</name>
<feature type="compositionally biased region" description="Low complexity" evidence="1">
    <location>
        <begin position="16"/>
        <end position="43"/>
    </location>
</feature>
<evidence type="ECO:0000313" key="3">
    <source>
        <dbReference type="Proteomes" id="UP001150538"/>
    </source>
</evidence>
<feature type="compositionally biased region" description="Polar residues" evidence="1">
    <location>
        <begin position="187"/>
        <end position="210"/>
    </location>
</feature>
<feature type="region of interest" description="Disordered" evidence="1">
    <location>
        <begin position="301"/>
        <end position="345"/>
    </location>
</feature>
<dbReference type="Proteomes" id="UP001150538">
    <property type="component" value="Unassembled WGS sequence"/>
</dbReference>
<keyword evidence="3" id="KW-1185">Reference proteome</keyword>
<feature type="compositionally biased region" description="Basic and acidic residues" evidence="1">
    <location>
        <begin position="1"/>
        <end position="12"/>
    </location>
</feature>
<feature type="compositionally biased region" description="Polar residues" evidence="1">
    <location>
        <begin position="106"/>
        <end position="116"/>
    </location>
</feature>
<dbReference type="EMBL" id="JANBPU010000052">
    <property type="protein sequence ID" value="KAJ1918151.1"/>
    <property type="molecule type" value="Genomic_DNA"/>
</dbReference>
<accession>A0A9W8A1P7</accession>
<sequence length="433" mass="46771">MSENSLGKEPDKSGVSTSSTSSASNSYDNSSSSTTTTASSDNSMGSHSTNNYDEESWDKIAMSQVLSEHSSPWTDVNSRHSREPTILSFSTTTGRTHRHTRSLSTPPQTGSGAQAAHNQSLFHGAIMGENPSTMNTSGGNAASQHRADWVESWLAHYTFSPNYTSLLPPTTGNATQRYKGGTHLQDGFSTSTHHSRGAQTGGSSSIETTPQGMRRCHSLYSISAHDFGQRDTSHSRVVSNTCGQVSSPSLYNFIGEDPRYIPLFAAPSGHHGHPSTNISSISTTDLLPLFSSPPSSVFTGSLLLSPSSENDDENERHTLHTLPPRSAASTDEPQEEPASNARAPKCCKSRVASSRCWAQRHGAYIASLNPRFVDFGPLPVVQLMRSSNRQMSHVQSPKLWAAEGPKPIPNKSSWWQSIKGRLDELLDDNVLVG</sequence>
<organism evidence="2 3">
    <name type="scientific">Mycoemilia scoparia</name>
    <dbReference type="NCBI Taxonomy" id="417184"/>
    <lineage>
        <taxon>Eukaryota</taxon>
        <taxon>Fungi</taxon>
        <taxon>Fungi incertae sedis</taxon>
        <taxon>Zoopagomycota</taxon>
        <taxon>Kickxellomycotina</taxon>
        <taxon>Kickxellomycetes</taxon>
        <taxon>Kickxellales</taxon>
        <taxon>Kickxellaceae</taxon>
        <taxon>Mycoemilia</taxon>
    </lineage>
</organism>
<evidence type="ECO:0000313" key="2">
    <source>
        <dbReference type="EMBL" id="KAJ1918151.1"/>
    </source>
</evidence>
<proteinExistence type="predicted"/>
<feature type="region of interest" description="Disordered" evidence="1">
    <location>
        <begin position="171"/>
        <end position="210"/>
    </location>
</feature>